<accession>X0SL63</accession>
<proteinExistence type="predicted"/>
<organism evidence="2">
    <name type="scientific">marine sediment metagenome</name>
    <dbReference type="NCBI Taxonomy" id="412755"/>
    <lineage>
        <taxon>unclassified sequences</taxon>
        <taxon>metagenomes</taxon>
        <taxon>ecological metagenomes</taxon>
    </lineage>
</organism>
<evidence type="ECO:0000313" key="2">
    <source>
        <dbReference type="EMBL" id="GAF76607.1"/>
    </source>
</evidence>
<comment type="caution">
    <text evidence="2">The sequence shown here is derived from an EMBL/GenBank/DDBJ whole genome shotgun (WGS) entry which is preliminary data.</text>
</comment>
<dbReference type="EMBL" id="BARS01008289">
    <property type="protein sequence ID" value="GAF76607.1"/>
    <property type="molecule type" value="Genomic_DNA"/>
</dbReference>
<dbReference type="AlphaFoldDB" id="X0SL63"/>
<feature type="transmembrane region" description="Helical" evidence="1">
    <location>
        <begin position="73"/>
        <end position="91"/>
    </location>
</feature>
<gene>
    <name evidence="2" type="ORF">S01H1_15832</name>
</gene>
<keyword evidence="1" id="KW-1133">Transmembrane helix</keyword>
<keyword evidence="1" id="KW-0472">Membrane</keyword>
<sequence>MVRTKQASLKRNDVINASEIGQYAYCSVAWFLQRCGHEPDSPLLEVGKKAHIDLGKTMDSIQNDIKISRRYTAIGYLFLTITILIILFRVIL</sequence>
<reference evidence="2" key="1">
    <citation type="journal article" date="2014" name="Front. Microbiol.">
        <title>High frequency of phylogenetically diverse reductive dehalogenase-homologous genes in deep subseafloor sedimentary metagenomes.</title>
        <authorList>
            <person name="Kawai M."/>
            <person name="Futagami T."/>
            <person name="Toyoda A."/>
            <person name="Takaki Y."/>
            <person name="Nishi S."/>
            <person name="Hori S."/>
            <person name="Arai W."/>
            <person name="Tsubouchi T."/>
            <person name="Morono Y."/>
            <person name="Uchiyama I."/>
            <person name="Ito T."/>
            <person name="Fujiyama A."/>
            <person name="Inagaki F."/>
            <person name="Takami H."/>
        </authorList>
    </citation>
    <scope>NUCLEOTIDE SEQUENCE</scope>
    <source>
        <strain evidence="2">Expedition CK06-06</strain>
    </source>
</reference>
<evidence type="ECO:0000256" key="1">
    <source>
        <dbReference type="SAM" id="Phobius"/>
    </source>
</evidence>
<keyword evidence="1" id="KW-0812">Transmembrane</keyword>
<protein>
    <submittedName>
        <fullName evidence="2">Uncharacterized protein</fullName>
    </submittedName>
</protein>
<name>X0SL63_9ZZZZ</name>